<dbReference type="RefSeq" id="WP_115331578.1">
    <property type="nucleotide sequence ID" value="NZ_CAAAHP010000002.1"/>
</dbReference>
<reference evidence="3 4" key="1">
    <citation type="submission" date="2018-06" db="EMBL/GenBank/DDBJ databases">
        <authorList>
            <consortium name="Pathogen Informatics"/>
            <person name="Doyle S."/>
        </authorList>
    </citation>
    <scope>NUCLEOTIDE SEQUENCE [LARGE SCALE GENOMIC DNA]</scope>
    <source>
        <strain evidence="3 4">NCTC13316</strain>
    </source>
</reference>
<dbReference type="PANTHER" id="PTHR31157:SF1">
    <property type="entry name" value="SCP DOMAIN-CONTAINING PROTEIN"/>
    <property type="match status" value="1"/>
</dbReference>
<accession>A0A378JNW7</accession>
<gene>
    <name evidence="3" type="ORF">NCTC13316_02086</name>
</gene>
<dbReference type="InterPro" id="IPR014044">
    <property type="entry name" value="CAP_dom"/>
</dbReference>
<feature type="chain" id="PRO_5016797094" evidence="1">
    <location>
        <begin position="25"/>
        <end position="161"/>
    </location>
</feature>
<feature type="domain" description="SCP" evidence="2">
    <location>
        <begin position="45"/>
        <end position="157"/>
    </location>
</feature>
<dbReference type="InterPro" id="IPR035940">
    <property type="entry name" value="CAP_sf"/>
</dbReference>
<sequence>MKNSQLLLHSLIFLILVSCFQAQAHTQTAPKETAVTQMQQDILFYINQYRIKHGLSPLKLNEVISAEATQHSKAMAAHQVPFGHQGFSTRIEHLYSAIKNAHGGAENVAYNYKTAKIVASEWIKSPGHRRNIIGNYNLTGIGIAYDNKGKIYYTQLFLRTI</sequence>
<protein>
    <submittedName>
        <fullName evidence="3">Putative transporter</fullName>
    </submittedName>
</protein>
<keyword evidence="4" id="KW-1185">Reference proteome</keyword>
<dbReference type="Gene3D" id="3.40.33.10">
    <property type="entry name" value="CAP"/>
    <property type="match status" value="1"/>
</dbReference>
<evidence type="ECO:0000259" key="2">
    <source>
        <dbReference type="Pfam" id="PF00188"/>
    </source>
</evidence>
<evidence type="ECO:0000313" key="3">
    <source>
        <dbReference type="EMBL" id="STX51983.1"/>
    </source>
</evidence>
<dbReference type="AlphaFoldDB" id="A0A378JNW7"/>
<dbReference type="PANTHER" id="PTHR31157">
    <property type="entry name" value="SCP DOMAIN-CONTAINING PROTEIN"/>
    <property type="match status" value="1"/>
</dbReference>
<feature type="signal peptide" evidence="1">
    <location>
        <begin position="1"/>
        <end position="24"/>
    </location>
</feature>
<evidence type="ECO:0000313" key="4">
    <source>
        <dbReference type="Proteomes" id="UP000254794"/>
    </source>
</evidence>
<dbReference type="CDD" id="cd05379">
    <property type="entry name" value="CAP_bacterial"/>
    <property type="match status" value="1"/>
</dbReference>
<dbReference type="OrthoDB" id="68195at2"/>
<dbReference type="Pfam" id="PF00188">
    <property type="entry name" value="CAP"/>
    <property type="match status" value="1"/>
</dbReference>
<dbReference type="EMBL" id="UGOD01000001">
    <property type="protein sequence ID" value="STX51983.1"/>
    <property type="molecule type" value="Genomic_DNA"/>
</dbReference>
<evidence type="ECO:0000256" key="1">
    <source>
        <dbReference type="SAM" id="SignalP"/>
    </source>
</evidence>
<organism evidence="3 4">
    <name type="scientific">Legionella busanensis</name>
    <dbReference type="NCBI Taxonomy" id="190655"/>
    <lineage>
        <taxon>Bacteria</taxon>
        <taxon>Pseudomonadati</taxon>
        <taxon>Pseudomonadota</taxon>
        <taxon>Gammaproteobacteria</taxon>
        <taxon>Legionellales</taxon>
        <taxon>Legionellaceae</taxon>
        <taxon>Legionella</taxon>
    </lineage>
</organism>
<keyword evidence="1" id="KW-0732">Signal</keyword>
<dbReference type="Proteomes" id="UP000254794">
    <property type="component" value="Unassembled WGS sequence"/>
</dbReference>
<dbReference type="PROSITE" id="PS51257">
    <property type="entry name" value="PROKAR_LIPOPROTEIN"/>
    <property type="match status" value="1"/>
</dbReference>
<name>A0A378JNW7_9GAMM</name>
<proteinExistence type="predicted"/>
<dbReference type="SUPFAM" id="SSF55797">
    <property type="entry name" value="PR-1-like"/>
    <property type="match status" value="1"/>
</dbReference>